<feature type="compositionally biased region" description="Polar residues" evidence="6">
    <location>
        <begin position="192"/>
        <end position="212"/>
    </location>
</feature>
<organism evidence="8 9">
    <name type="scientific">Penicillium nalgiovense</name>
    <dbReference type="NCBI Taxonomy" id="60175"/>
    <lineage>
        <taxon>Eukaryota</taxon>
        <taxon>Fungi</taxon>
        <taxon>Dikarya</taxon>
        <taxon>Ascomycota</taxon>
        <taxon>Pezizomycotina</taxon>
        <taxon>Eurotiomycetes</taxon>
        <taxon>Eurotiomycetidae</taxon>
        <taxon>Eurotiales</taxon>
        <taxon>Aspergillaceae</taxon>
        <taxon>Penicillium</taxon>
    </lineage>
</organism>
<dbReference type="Proteomes" id="UP001153461">
    <property type="component" value="Unassembled WGS sequence"/>
</dbReference>
<keyword evidence="4" id="KW-0804">Transcription</keyword>
<protein>
    <recommendedName>
        <fullName evidence="7">Aflatoxin regulatory protein domain-containing protein</fullName>
    </recommendedName>
</protein>
<evidence type="ECO:0000256" key="1">
    <source>
        <dbReference type="ARBA" id="ARBA00022723"/>
    </source>
</evidence>
<gene>
    <name evidence="8" type="ORF">PNAL_LOCUS931</name>
</gene>
<evidence type="ECO:0000256" key="4">
    <source>
        <dbReference type="ARBA" id="ARBA00023163"/>
    </source>
</evidence>
<dbReference type="InterPro" id="IPR013700">
    <property type="entry name" value="AflR"/>
</dbReference>
<dbReference type="AlphaFoldDB" id="A0A9W4MM68"/>
<dbReference type="OrthoDB" id="2740448at2759"/>
<evidence type="ECO:0000259" key="7">
    <source>
        <dbReference type="Pfam" id="PF08493"/>
    </source>
</evidence>
<evidence type="ECO:0000256" key="2">
    <source>
        <dbReference type="ARBA" id="ARBA00023015"/>
    </source>
</evidence>
<name>A0A9W4MM68_PENNA</name>
<accession>A0A9W4MM68</accession>
<keyword evidence="2" id="KW-0805">Transcription regulation</keyword>
<evidence type="ECO:0000313" key="8">
    <source>
        <dbReference type="EMBL" id="CAG7966807.1"/>
    </source>
</evidence>
<keyword evidence="3" id="KW-0238">DNA-binding</keyword>
<feature type="region of interest" description="Disordered" evidence="6">
    <location>
        <begin position="157"/>
        <end position="231"/>
    </location>
</feature>
<evidence type="ECO:0000256" key="3">
    <source>
        <dbReference type="ARBA" id="ARBA00023125"/>
    </source>
</evidence>
<evidence type="ECO:0000256" key="5">
    <source>
        <dbReference type="ARBA" id="ARBA00023242"/>
    </source>
</evidence>
<feature type="region of interest" description="Disordered" evidence="6">
    <location>
        <begin position="410"/>
        <end position="431"/>
    </location>
</feature>
<keyword evidence="1" id="KW-0479">Metal-binding</keyword>
<evidence type="ECO:0000313" key="9">
    <source>
        <dbReference type="Proteomes" id="UP001153461"/>
    </source>
</evidence>
<evidence type="ECO:0000256" key="6">
    <source>
        <dbReference type="SAM" id="MobiDB-lite"/>
    </source>
</evidence>
<dbReference type="EMBL" id="CAJVNV010000023">
    <property type="protein sequence ID" value="CAG7966807.1"/>
    <property type="molecule type" value="Genomic_DNA"/>
</dbReference>
<dbReference type="GO" id="GO:0005634">
    <property type="term" value="C:nucleus"/>
    <property type="evidence" value="ECO:0007669"/>
    <property type="project" value="InterPro"/>
</dbReference>
<dbReference type="GO" id="GO:0045122">
    <property type="term" value="P:aflatoxin biosynthetic process"/>
    <property type="evidence" value="ECO:0007669"/>
    <property type="project" value="InterPro"/>
</dbReference>
<reference evidence="8" key="1">
    <citation type="submission" date="2021-07" db="EMBL/GenBank/DDBJ databases">
        <authorList>
            <person name="Branca A.L. A."/>
        </authorList>
    </citation>
    <scope>NUCLEOTIDE SEQUENCE</scope>
</reference>
<dbReference type="GO" id="GO:0003677">
    <property type="term" value="F:DNA binding"/>
    <property type="evidence" value="ECO:0007669"/>
    <property type="project" value="UniProtKB-KW"/>
</dbReference>
<dbReference type="GO" id="GO:0006355">
    <property type="term" value="P:regulation of DNA-templated transcription"/>
    <property type="evidence" value="ECO:0007669"/>
    <property type="project" value="InterPro"/>
</dbReference>
<dbReference type="Pfam" id="PF08493">
    <property type="entry name" value="AflR"/>
    <property type="match status" value="1"/>
</dbReference>
<dbReference type="GO" id="GO:0046872">
    <property type="term" value="F:metal ion binding"/>
    <property type="evidence" value="ECO:0007669"/>
    <property type="project" value="UniProtKB-KW"/>
</dbReference>
<proteinExistence type="predicted"/>
<feature type="domain" description="Aflatoxin regulatory protein" evidence="7">
    <location>
        <begin position="244"/>
        <end position="346"/>
    </location>
</feature>
<keyword evidence="5" id="KW-0539">Nucleus</keyword>
<comment type="caution">
    <text evidence="8">The sequence shown here is derived from an EMBL/GenBank/DDBJ whole genome shotgun (WGS) entry which is preliminary data.</text>
</comment>
<sequence length="466" mass="50928">MCTPAIDNGDFCMDRSPCTCPRHQCRSGHSMKHSSHTQLNDQLNNQLDGLFWHLGQFTPPTDKARDFDHTSLKPLDAFDIHFGKDSGDFPVLLPSSDDDRLSTIPQCTGPTEPLNPPAGFAANNSLFGEPPLEAPDVHLNVYPSPTAYLHSLLASPPLESSAESGPNTNSDFCMDYTLGSDNSDEPMLDYSTLPNRLPAQNHSHSSSLSTLPFGSEGSLTTPVLTPPPPPTTMTSSCLAECRPPCIITATRNLRLLHIRQSSCLSLRNRRNSCGSQGARGPEPARMSGSVLKENKDVGMSICRMLQCGCALRPQNQVLLALLVSRLAVWYRAMIRACFSRRPSSSSPGGEDYFDEHKSSPEKVIYQAVTIGDHTVDNFSLDWDIQAQVILKELGHLQRLVDTLSARIKQTGTSHSMGPGAGANDNAPSTGLPAIAHDRLVAHLSKEVEMVQNDLTTSWREHQKLQR</sequence>